<proteinExistence type="predicted"/>
<protein>
    <submittedName>
        <fullName evidence="1">Uncharacterized protein</fullName>
    </submittedName>
</protein>
<keyword evidence="2" id="KW-1185">Reference proteome</keyword>
<organism evidence="1 2">
    <name type="scientific">Triticum urartu</name>
    <name type="common">Red wild einkorn</name>
    <name type="synonym">Crithodium urartu</name>
    <dbReference type="NCBI Taxonomy" id="4572"/>
    <lineage>
        <taxon>Eukaryota</taxon>
        <taxon>Viridiplantae</taxon>
        <taxon>Streptophyta</taxon>
        <taxon>Embryophyta</taxon>
        <taxon>Tracheophyta</taxon>
        <taxon>Spermatophyta</taxon>
        <taxon>Magnoliopsida</taxon>
        <taxon>Liliopsida</taxon>
        <taxon>Poales</taxon>
        <taxon>Poaceae</taxon>
        <taxon>BOP clade</taxon>
        <taxon>Pooideae</taxon>
        <taxon>Triticodae</taxon>
        <taxon>Triticeae</taxon>
        <taxon>Triticinae</taxon>
        <taxon>Triticum</taxon>
    </lineage>
</organism>
<sequence>MLVASSPPTVLFQCSTWQMKQEGMLLCLRISSFHKATSASLRSGGLRFLRPRLLRCGRQLRTFKSPAAICRRTMAGQL</sequence>
<evidence type="ECO:0000313" key="2">
    <source>
        <dbReference type="Proteomes" id="UP000015106"/>
    </source>
</evidence>
<evidence type="ECO:0000313" key="1">
    <source>
        <dbReference type="EnsemblPlants" id="TuG1812G0500005060.01.T01"/>
    </source>
</evidence>
<name>A0A8R7UNS6_TRIUA</name>
<dbReference type="Gramene" id="TuG1812G0500005060.01.T01">
    <property type="protein sequence ID" value="TuG1812G0500005060.01.T01"/>
    <property type="gene ID" value="TuG1812G0500005060.01"/>
</dbReference>
<reference evidence="1" key="3">
    <citation type="submission" date="2022-06" db="UniProtKB">
        <authorList>
            <consortium name="EnsemblPlants"/>
        </authorList>
    </citation>
    <scope>IDENTIFICATION</scope>
</reference>
<dbReference type="AlphaFoldDB" id="A0A8R7UNS6"/>
<reference evidence="1" key="2">
    <citation type="submission" date="2018-03" db="EMBL/GenBank/DDBJ databases">
        <title>The Triticum urartu genome reveals the dynamic nature of wheat genome evolution.</title>
        <authorList>
            <person name="Ling H."/>
            <person name="Ma B."/>
            <person name="Shi X."/>
            <person name="Liu H."/>
            <person name="Dong L."/>
            <person name="Sun H."/>
            <person name="Cao Y."/>
            <person name="Gao Q."/>
            <person name="Zheng S."/>
            <person name="Li Y."/>
            <person name="Yu Y."/>
            <person name="Du H."/>
            <person name="Qi M."/>
            <person name="Li Y."/>
            <person name="Yu H."/>
            <person name="Cui Y."/>
            <person name="Wang N."/>
            <person name="Chen C."/>
            <person name="Wu H."/>
            <person name="Zhao Y."/>
            <person name="Zhang J."/>
            <person name="Li Y."/>
            <person name="Zhou W."/>
            <person name="Zhang B."/>
            <person name="Hu W."/>
            <person name="Eijk M."/>
            <person name="Tang J."/>
            <person name="Witsenboer H."/>
            <person name="Zhao S."/>
            <person name="Li Z."/>
            <person name="Zhang A."/>
            <person name="Wang D."/>
            <person name="Liang C."/>
        </authorList>
    </citation>
    <scope>NUCLEOTIDE SEQUENCE [LARGE SCALE GENOMIC DNA]</scope>
    <source>
        <strain evidence="1">cv. G1812</strain>
    </source>
</reference>
<reference evidence="2" key="1">
    <citation type="journal article" date="2013" name="Nature">
        <title>Draft genome of the wheat A-genome progenitor Triticum urartu.</title>
        <authorList>
            <person name="Ling H.Q."/>
            <person name="Zhao S."/>
            <person name="Liu D."/>
            <person name="Wang J."/>
            <person name="Sun H."/>
            <person name="Zhang C."/>
            <person name="Fan H."/>
            <person name="Li D."/>
            <person name="Dong L."/>
            <person name="Tao Y."/>
            <person name="Gao C."/>
            <person name="Wu H."/>
            <person name="Li Y."/>
            <person name="Cui Y."/>
            <person name="Guo X."/>
            <person name="Zheng S."/>
            <person name="Wang B."/>
            <person name="Yu K."/>
            <person name="Liang Q."/>
            <person name="Yang W."/>
            <person name="Lou X."/>
            <person name="Chen J."/>
            <person name="Feng M."/>
            <person name="Jian J."/>
            <person name="Zhang X."/>
            <person name="Luo G."/>
            <person name="Jiang Y."/>
            <person name="Liu J."/>
            <person name="Wang Z."/>
            <person name="Sha Y."/>
            <person name="Zhang B."/>
            <person name="Wu H."/>
            <person name="Tang D."/>
            <person name="Shen Q."/>
            <person name="Xue P."/>
            <person name="Zou S."/>
            <person name="Wang X."/>
            <person name="Liu X."/>
            <person name="Wang F."/>
            <person name="Yang Y."/>
            <person name="An X."/>
            <person name="Dong Z."/>
            <person name="Zhang K."/>
            <person name="Zhang X."/>
            <person name="Luo M.C."/>
            <person name="Dvorak J."/>
            <person name="Tong Y."/>
            <person name="Wang J."/>
            <person name="Yang H."/>
            <person name="Li Z."/>
            <person name="Wang D."/>
            <person name="Zhang A."/>
            <person name="Wang J."/>
        </authorList>
    </citation>
    <scope>NUCLEOTIDE SEQUENCE</scope>
    <source>
        <strain evidence="2">cv. G1812</strain>
    </source>
</reference>
<dbReference type="EnsemblPlants" id="TuG1812G0500005060.01.T01">
    <property type="protein sequence ID" value="TuG1812G0500005060.01.T01"/>
    <property type="gene ID" value="TuG1812G0500005060.01"/>
</dbReference>
<accession>A0A8R7UNS6</accession>
<dbReference type="Proteomes" id="UP000015106">
    <property type="component" value="Chromosome 5"/>
</dbReference>